<feature type="region of interest" description="Disordered" evidence="2">
    <location>
        <begin position="21"/>
        <end position="42"/>
    </location>
</feature>
<dbReference type="OrthoDB" id="61110at2759"/>
<dbReference type="GeneID" id="8849489"/>
<feature type="repeat" description="RCC1" evidence="1">
    <location>
        <begin position="206"/>
        <end position="257"/>
    </location>
</feature>
<dbReference type="PROSITE" id="PS50012">
    <property type="entry name" value="RCC1_3"/>
    <property type="match status" value="2"/>
</dbReference>
<dbReference type="PANTHER" id="PTHR45982:SF1">
    <property type="entry name" value="REGULATOR OF CHROMOSOME CONDENSATION"/>
    <property type="match status" value="1"/>
</dbReference>
<dbReference type="InParanoid" id="D2V5M1"/>
<dbReference type="Pfam" id="PF13540">
    <property type="entry name" value="RCC1_2"/>
    <property type="match status" value="2"/>
</dbReference>
<protein>
    <submittedName>
        <fullName evidence="3">Predicted protein</fullName>
    </submittedName>
</protein>
<dbReference type="AlphaFoldDB" id="D2V5M1"/>
<dbReference type="SUPFAM" id="SSF50985">
    <property type="entry name" value="RCC1/BLIP-II"/>
    <property type="match status" value="1"/>
</dbReference>
<proteinExistence type="predicted"/>
<keyword evidence="4" id="KW-1185">Reference proteome</keyword>
<accession>D2V5M1</accession>
<feature type="repeat" description="RCC1" evidence="1">
    <location>
        <begin position="308"/>
        <end position="361"/>
    </location>
</feature>
<evidence type="ECO:0000256" key="2">
    <source>
        <dbReference type="SAM" id="MobiDB-lite"/>
    </source>
</evidence>
<reference evidence="3 4" key="1">
    <citation type="journal article" date="2010" name="Cell">
        <title>The genome of Naegleria gruberi illuminates early eukaryotic versatility.</title>
        <authorList>
            <person name="Fritz-Laylin L.K."/>
            <person name="Prochnik S.E."/>
            <person name="Ginger M.L."/>
            <person name="Dacks J.B."/>
            <person name="Carpenter M.L."/>
            <person name="Field M.C."/>
            <person name="Kuo A."/>
            <person name="Paredez A."/>
            <person name="Chapman J."/>
            <person name="Pham J."/>
            <person name="Shu S."/>
            <person name="Neupane R."/>
            <person name="Cipriano M."/>
            <person name="Mancuso J."/>
            <person name="Tu H."/>
            <person name="Salamov A."/>
            <person name="Lindquist E."/>
            <person name="Shapiro H."/>
            <person name="Lucas S."/>
            <person name="Grigoriev I.V."/>
            <person name="Cande W.Z."/>
            <person name="Fulton C."/>
            <person name="Rokhsar D.S."/>
            <person name="Dawson S.C."/>
        </authorList>
    </citation>
    <scope>NUCLEOTIDE SEQUENCE [LARGE SCALE GENOMIC DNA]</scope>
    <source>
        <strain evidence="3 4">NEG-M</strain>
    </source>
</reference>
<evidence type="ECO:0000313" key="3">
    <source>
        <dbReference type="EMBL" id="EFC47671.1"/>
    </source>
</evidence>
<name>D2V5M1_NAEGR</name>
<dbReference type="eggNOG" id="KOG1426">
    <property type="taxonomic scope" value="Eukaryota"/>
</dbReference>
<dbReference type="InterPro" id="IPR009091">
    <property type="entry name" value="RCC1/BLIP-II"/>
</dbReference>
<sequence length="457" mass="52277">MIEVEPMKPVRIICELKATPNDAVDDDQNNNTEQKNPKDEFGYPKTSLEYITKYYQDHPEESSNPENFAIIVGSDNYDGTHVKAMIFDLEKYNIKDVIAMETTVIFLAKNGVCYCLLYEESNYWTHRLNNANEINGEIAYAATFSLEDPVERVIAREGVMFITKSGRLIYWNRSDNLEFEPAQFDYEKIVDIALGDGHTLFLSENGNLYGYGSNTAGQLGNDISHKSHHVKFNISHIPDRIVKVYATYNTTLVLTESGHVYSCGDSSYGAHGHANYTEGGGLCKIDFPHRVVDIFPGLFFVALKTIQDEYYVFGYNNMSQFGQSHTIEERINGPHYLDTFQQENIERLSCGGYHSLIVTKDQRVYIAGWPIAHDCFPSKEKTYHFVDVNAILGRKIPLPSYTELYATTGLYYILIQSKSKSTNRFNFKKSYKICDISFNFETNTIEPYPAFMNDEYH</sequence>
<evidence type="ECO:0000256" key="1">
    <source>
        <dbReference type="PROSITE-ProRule" id="PRU00235"/>
    </source>
</evidence>
<dbReference type="RefSeq" id="XP_002680415.1">
    <property type="nucleotide sequence ID" value="XM_002680369.1"/>
</dbReference>
<dbReference type="Proteomes" id="UP000006671">
    <property type="component" value="Unassembled WGS sequence"/>
</dbReference>
<dbReference type="InterPro" id="IPR051553">
    <property type="entry name" value="Ran_GTPase-activating"/>
</dbReference>
<dbReference type="KEGG" id="ngr:NAEGRDRAFT_64129"/>
<evidence type="ECO:0000313" key="4">
    <source>
        <dbReference type="Proteomes" id="UP000006671"/>
    </source>
</evidence>
<dbReference type="EMBL" id="GG738853">
    <property type="protein sequence ID" value="EFC47671.1"/>
    <property type="molecule type" value="Genomic_DNA"/>
</dbReference>
<dbReference type="PANTHER" id="PTHR45982">
    <property type="entry name" value="REGULATOR OF CHROMOSOME CONDENSATION"/>
    <property type="match status" value="1"/>
</dbReference>
<dbReference type="OMA" id="FETNTIE"/>
<organism evidence="4">
    <name type="scientific">Naegleria gruberi</name>
    <name type="common">Amoeba</name>
    <dbReference type="NCBI Taxonomy" id="5762"/>
    <lineage>
        <taxon>Eukaryota</taxon>
        <taxon>Discoba</taxon>
        <taxon>Heterolobosea</taxon>
        <taxon>Tetramitia</taxon>
        <taxon>Eutetramitia</taxon>
        <taxon>Vahlkampfiidae</taxon>
        <taxon>Naegleria</taxon>
    </lineage>
</organism>
<dbReference type="VEuPathDB" id="AmoebaDB:NAEGRDRAFT_64129"/>
<gene>
    <name evidence="3" type="ORF">NAEGRDRAFT_64129</name>
</gene>
<dbReference type="Gene3D" id="2.130.10.30">
    <property type="entry name" value="Regulator of chromosome condensation 1/beta-lactamase-inhibitor protein II"/>
    <property type="match status" value="1"/>
</dbReference>
<dbReference type="InterPro" id="IPR000408">
    <property type="entry name" value="Reg_chr_condens"/>
</dbReference>